<keyword evidence="2" id="KW-0805">Transcription regulation</keyword>
<protein>
    <recommendedName>
        <fullName evidence="6">NAC domain-containing protein</fullName>
    </recommendedName>
</protein>
<evidence type="ECO:0000256" key="1">
    <source>
        <dbReference type="ARBA" id="ARBA00004123"/>
    </source>
</evidence>
<gene>
    <name evidence="7" type="ORF">URODEC1_LOCUS38655</name>
</gene>
<dbReference type="InterPro" id="IPR003441">
    <property type="entry name" value="NAC-dom"/>
</dbReference>
<dbReference type="GO" id="GO:0005634">
    <property type="term" value="C:nucleus"/>
    <property type="evidence" value="ECO:0007669"/>
    <property type="project" value="UniProtKB-SubCell"/>
</dbReference>
<sequence length="358" mass="40049">MANQEVFPYEQGTMGDQYQHQQPKGIRIGSNLELPPGFRFNPRDEEIITFYLKPKVHQRNFTCIPIGEVDLNKTEPSELPGKANIGENQWFFFYQKDRKYRSGTRMNRATMGGYWKATGKDKEIYQTTTAVLIGMKKTLVFYTGRAPRGKKTSWVMHEYRLKDNSKLPHPSSSSTSTVTMKSSYASEVEWVVCRVFRTTRGIKKASAPPSYNNAMAYGGVDQSNIPMPRSLQLPMLPDFTMDPMGSYYSSDGASSLSLPPVISPIIAGMDRNTLNMNNALFGNFVDVPSTMPLYHQLGIGTTSDNGFMAVPQSGPSSMVFQKDIGMNLHQTNATNVSSMVSAALESMATMDMDGFWKY</sequence>
<evidence type="ECO:0000259" key="6">
    <source>
        <dbReference type="PROSITE" id="PS51005"/>
    </source>
</evidence>
<feature type="domain" description="NAC" evidence="6">
    <location>
        <begin position="34"/>
        <end position="198"/>
    </location>
</feature>
<proteinExistence type="predicted"/>
<evidence type="ECO:0000256" key="2">
    <source>
        <dbReference type="ARBA" id="ARBA00023015"/>
    </source>
</evidence>
<keyword evidence="8" id="KW-1185">Reference proteome</keyword>
<dbReference type="PANTHER" id="PTHR31744:SF92">
    <property type="entry name" value="NAC DOMAIN-CONTAINING PROTEIN 87"/>
    <property type="match status" value="1"/>
</dbReference>
<keyword evidence="3" id="KW-0238">DNA-binding</keyword>
<dbReference type="Proteomes" id="UP001497457">
    <property type="component" value="Chromosome 17b"/>
</dbReference>
<evidence type="ECO:0000313" key="7">
    <source>
        <dbReference type="EMBL" id="CAL4950910.1"/>
    </source>
</evidence>
<dbReference type="InterPro" id="IPR036093">
    <property type="entry name" value="NAC_dom_sf"/>
</dbReference>
<dbReference type="SUPFAM" id="SSF101941">
    <property type="entry name" value="NAC domain"/>
    <property type="match status" value="1"/>
</dbReference>
<accession>A0ABC8Z2G1</accession>
<comment type="subcellular location">
    <subcellularLocation>
        <location evidence="1">Nucleus</location>
    </subcellularLocation>
</comment>
<dbReference type="GO" id="GO:0003677">
    <property type="term" value="F:DNA binding"/>
    <property type="evidence" value="ECO:0007669"/>
    <property type="project" value="UniProtKB-KW"/>
</dbReference>
<dbReference type="PROSITE" id="PS51005">
    <property type="entry name" value="NAC"/>
    <property type="match status" value="1"/>
</dbReference>
<dbReference type="EMBL" id="OZ075127">
    <property type="protein sequence ID" value="CAL4950910.1"/>
    <property type="molecule type" value="Genomic_DNA"/>
</dbReference>
<evidence type="ECO:0000256" key="5">
    <source>
        <dbReference type="ARBA" id="ARBA00023242"/>
    </source>
</evidence>
<dbReference type="AlphaFoldDB" id="A0ABC8Z2G1"/>
<keyword evidence="5" id="KW-0539">Nucleus</keyword>
<dbReference type="FunFam" id="2.170.150.80:FF:000006">
    <property type="entry name" value="NAC domain-containing protein 100-like"/>
    <property type="match status" value="1"/>
</dbReference>
<keyword evidence="4" id="KW-0804">Transcription</keyword>
<dbReference type="Gene3D" id="2.170.150.80">
    <property type="entry name" value="NAC domain"/>
    <property type="match status" value="1"/>
</dbReference>
<dbReference type="PANTHER" id="PTHR31744">
    <property type="entry name" value="PROTEIN CUP-SHAPED COTYLEDON 2-RELATED"/>
    <property type="match status" value="1"/>
</dbReference>
<evidence type="ECO:0000256" key="4">
    <source>
        <dbReference type="ARBA" id="ARBA00023163"/>
    </source>
</evidence>
<organism evidence="7 8">
    <name type="scientific">Urochloa decumbens</name>
    <dbReference type="NCBI Taxonomy" id="240449"/>
    <lineage>
        <taxon>Eukaryota</taxon>
        <taxon>Viridiplantae</taxon>
        <taxon>Streptophyta</taxon>
        <taxon>Embryophyta</taxon>
        <taxon>Tracheophyta</taxon>
        <taxon>Spermatophyta</taxon>
        <taxon>Magnoliopsida</taxon>
        <taxon>Liliopsida</taxon>
        <taxon>Poales</taxon>
        <taxon>Poaceae</taxon>
        <taxon>PACMAD clade</taxon>
        <taxon>Panicoideae</taxon>
        <taxon>Panicodae</taxon>
        <taxon>Paniceae</taxon>
        <taxon>Melinidinae</taxon>
        <taxon>Urochloa</taxon>
    </lineage>
</organism>
<evidence type="ECO:0000256" key="3">
    <source>
        <dbReference type="ARBA" id="ARBA00023125"/>
    </source>
</evidence>
<reference evidence="7" key="1">
    <citation type="submission" date="2024-10" db="EMBL/GenBank/DDBJ databases">
        <authorList>
            <person name="Ryan C."/>
        </authorList>
    </citation>
    <scope>NUCLEOTIDE SEQUENCE [LARGE SCALE GENOMIC DNA]</scope>
</reference>
<name>A0ABC8Z2G1_9POAL</name>
<dbReference type="Pfam" id="PF02365">
    <property type="entry name" value="NAM"/>
    <property type="match status" value="1"/>
</dbReference>
<evidence type="ECO:0000313" key="8">
    <source>
        <dbReference type="Proteomes" id="UP001497457"/>
    </source>
</evidence>